<dbReference type="PIRSF" id="PIRSF003113">
    <property type="entry name" value="BolA"/>
    <property type="match status" value="1"/>
</dbReference>
<dbReference type="InterPro" id="IPR002634">
    <property type="entry name" value="BolA"/>
</dbReference>
<dbReference type="PANTHER" id="PTHR46230:SF7">
    <property type="entry name" value="BOLA-LIKE PROTEIN 1"/>
    <property type="match status" value="1"/>
</dbReference>
<dbReference type="RefSeq" id="WP_346051563.1">
    <property type="nucleotide sequence ID" value="NZ_JAYGII010000015.1"/>
</dbReference>
<dbReference type="Gene3D" id="3.30.300.90">
    <property type="entry name" value="BolA-like"/>
    <property type="match status" value="1"/>
</dbReference>
<comment type="similarity">
    <text evidence="1">Belongs to the BolA/IbaG family.</text>
</comment>
<reference evidence="2 3" key="1">
    <citation type="submission" date="2023-12" db="EMBL/GenBank/DDBJ databases">
        <title>Whole-genome sequencing of halo(alkali)philic microorganisms from hypersaline lakes.</title>
        <authorList>
            <person name="Sorokin D.Y."/>
            <person name="Merkel A.Y."/>
            <person name="Messina E."/>
            <person name="Yakimov M."/>
        </authorList>
    </citation>
    <scope>NUCLEOTIDE SEQUENCE [LARGE SCALE GENOMIC DNA]</scope>
    <source>
        <strain evidence="2 3">AB-CW1</strain>
    </source>
</reference>
<organism evidence="2 3">
    <name type="scientific">Natronospira elongata</name>
    <dbReference type="NCBI Taxonomy" id="3110268"/>
    <lineage>
        <taxon>Bacteria</taxon>
        <taxon>Pseudomonadati</taxon>
        <taxon>Pseudomonadota</taxon>
        <taxon>Gammaproteobacteria</taxon>
        <taxon>Natronospirales</taxon>
        <taxon>Natronospiraceae</taxon>
        <taxon>Natronospira</taxon>
    </lineage>
</organism>
<gene>
    <name evidence="2" type="ORF">VCB98_08140</name>
</gene>
<keyword evidence="3" id="KW-1185">Reference proteome</keyword>
<dbReference type="Pfam" id="PF01722">
    <property type="entry name" value="BolA"/>
    <property type="match status" value="1"/>
</dbReference>
<dbReference type="SUPFAM" id="SSF82657">
    <property type="entry name" value="BolA-like"/>
    <property type="match status" value="1"/>
</dbReference>
<evidence type="ECO:0000256" key="1">
    <source>
        <dbReference type="RuleBase" id="RU003860"/>
    </source>
</evidence>
<comment type="caution">
    <text evidence="2">The sequence shown here is derived from an EMBL/GenBank/DDBJ whole genome shotgun (WGS) entry which is preliminary data.</text>
</comment>
<evidence type="ECO:0000313" key="3">
    <source>
        <dbReference type="Proteomes" id="UP001302316"/>
    </source>
</evidence>
<proteinExistence type="inferred from homology"/>
<sequence>MSDNTERVKRMRQILESRFAPAELVIRDDSHLHVGHPGARDGRGHFHVRIRAEAFAGKRPLARHRLVFEALGEMMESDIHALQIDAAAEEDN</sequence>
<dbReference type="Proteomes" id="UP001302316">
    <property type="component" value="Unassembled WGS sequence"/>
</dbReference>
<dbReference type="EMBL" id="JAYGII010000015">
    <property type="protein sequence ID" value="MEA5445787.1"/>
    <property type="molecule type" value="Genomic_DNA"/>
</dbReference>
<dbReference type="InterPro" id="IPR036065">
    <property type="entry name" value="BolA-like_sf"/>
</dbReference>
<evidence type="ECO:0000313" key="2">
    <source>
        <dbReference type="EMBL" id="MEA5445787.1"/>
    </source>
</evidence>
<dbReference type="PANTHER" id="PTHR46230">
    <property type="match status" value="1"/>
</dbReference>
<name>A0AAP6JFQ8_9GAMM</name>
<accession>A0AAP6JFQ8</accession>
<dbReference type="GO" id="GO:0016226">
    <property type="term" value="P:iron-sulfur cluster assembly"/>
    <property type="evidence" value="ECO:0007669"/>
    <property type="project" value="TreeGrafter"/>
</dbReference>
<dbReference type="AlphaFoldDB" id="A0AAP6JFQ8"/>
<protein>
    <submittedName>
        <fullName evidence="2">BolA family protein</fullName>
    </submittedName>
</protein>